<protein>
    <submittedName>
        <fullName evidence="3">Uncharacterized protein</fullName>
    </submittedName>
</protein>
<feature type="region of interest" description="Disordered" evidence="1">
    <location>
        <begin position="871"/>
        <end position="890"/>
    </location>
</feature>
<gene>
    <name evidence="3" type="ordered locus">Psta_0540</name>
</gene>
<evidence type="ECO:0000256" key="2">
    <source>
        <dbReference type="SAM" id="Phobius"/>
    </source>
</evidence>
<proteinExistence type="predicted"/>
<keyword evidence="2" id="KW-0812">Transmembrane</keyword>
<feature type="region of interest" description="Disordered" evidence="1">
    <location>
        <begin position="1"/>
        <end position="28"/>
    </location>
</feature>
<organism evidence="3 4">
    <name type="scientific">Pirellula staleyi (strain ATCC 27377 / DSM 6068 / ICPB 4128)</name>
    <name type="common">Pirella staleyi</name>
    <dbReference type="NCBI Taxonomy" id="530564"/>
    <lineage>
        <taxon>Bacteria</taxon>
        <taxon>Pseudomonadati</taxon>
        <taxon>Planctomycetota</taxon>
        <taxon>Planctomycetia</taxon>
        <taxon>Pirellulales</taxon>
        <taxon>Pirellulaceae</taxon>
        <taxon>Pirellula</taxon>
    </lineage>
</organism>
<dbReference type="STRING" id="530564.Psta_0540"/>
<feature type="transmembrane region" description="Helical" evidence="2">
    <location>
        <begin position="35"/>
        <end position="57"/>
    </location>
</feature>
<keyword evidence="2" id="KW-1133">Transmembrane helix</keyword>
<name>D2R479_PIRSD</name>
<dbReference type="eggNOG" id="ENOG502Z9FP">
    <property type="taxonomic scope" value="Bacteria"/>
</dbReference>
<keyword evidence="2" id="KW-0472">Membrane</keyword>
<dbReference type="EMBL" id="CP001848">
    <property type="protein sequence ID" value="ADB15227.1"/>
    <property type="molecule type" value="Genomic_DNA"/>
</dbReference>
<evidence type="ECO:0000313" key="4">
    <source>
        <dbReference type="Proteomes" id="UP000001887"/>
    </source>
</evidence>
<feature type="compositionally biased region" description="Polar residues" evidence="1">
    <location>
        <begin position="1"/>
        <end position="19"/>
    </location>
</feature>
<sequence>MATQHHATTGICTQQSSPTNRPPSRGRLSRQRRGVVLLLVISLLTLFILIGVTYAIVASTYLSAAKSTALIDQVGDQPQLELDEVFTNILSDTSNNSTLKGTSPLLDMYGTDGICGELTSVGTFDNGNQTIRFSASSPTTFTAPPPYTGATFSNVPDYYNGRVITFWRYNGSEARPISTRVMQYAPPDMSGSITMVVAADFTNSGSMLAAPQIGDRFVINGAPYNGTGAGYQDSTSPALGLEVDVAGTNRPIALLPHFAGHPDPDSAIQSANAGGFDESYDAVDFQNFFLALDPPGLAQEIANSSRTSPQIPSYHRPDLVNYWTNAVSITSDTDILTHSDLLRRVIARPMPWDHPNFTGSNPAFPIGQTNWMSALSNASNLQGIWDVDNDGDGVPDSIWIDPGLPIITTPDGRKVKRLAAIKIIDLDSRLDINATGNLAQTFSSNHRAAQGITLFALAGQTPSAPSLVYLPRGLGYGPAEIDWQSVIFGSDDASYTAVLQARYQGAGETQPGTLGDELLSARHAIGMVPNNLTNPSSYASPPDVYGRGAVGTDHFGQPVYGFTGDNETVDDPYEVQYDHTRATADRPFDVSDLEWLLRHHDSGVGQKPTRLSSSAASTYLTAGAPGSIDATHAKRQLLTTMSSHVPVPPGPHLREERATGWSTNAHRRTLLDLYYKRLLGAGDFTKAWAQLVPFEARHGHPFNINRPFGNGIDDNSNSVIDDPSEALIANELLFGTVNFEKFNDSSYAGDSADQRQIYARHLYTLLMLIRDSGGATWQIPEDVNGDGPTDARDTAHYLAQYAVNVVDFRDNDSINTGFEYDVNPFDGWDVDGDLSTDEGANRGVVWGAERPELLITETLATHDLRTEDLMDEEPNGGETAALVDATTDPDPDFDQRFRPSGSFFLELFNPHFDYTNATNATQQGVHKPLEIYDGNGGVALNRISAGGAGSPVWRVIIVQGAARNENPDVPAPEHLTGAATGAGEIERSIYFTDPAAGVVPTNHGVAFFPSSSNQQPSLKPGRYAIVGSSGVADAGNYTTYFGRNATDPADVANTRRLVLTPNANADTNQLAVNNFESAPNPATVNYGTDVAPVIAIPIDSPRSISISEPAQSGYPVMAGTSSAYTSDPVANPITQGTYVPPIDTPLDNNRTDGAPNAWDTLKDWGTKEHFRAVHLQRLANPLLPWNSLTNPYLTVDTASVDLTVFNGIENKDHNSFNKDELNFQTAQRGGAFPEAPGLDSPNAAIYRNLWLQEPAHGNVTADSPNEGGAQTHIFNKQLFHTLGYLNRRYHPYFDASASAGVYLGAPSPSGMGGNSTFPWLTFLNRPFASPYEMMLVPSQSQSRLLTRVTLAPAMFDPFDRTNYAVPYSHLFNFYQSTTDARTVDGPMFSRLLDYVSIPSPYAHSDHAFNMQSFTSATYPGANNAATYRPPFAFVSRFREPGRININTVSDSRILEALFKGMPQYDPSINGAFVDKLLRSRQGYTGTIGQADVNFPTIFAQPFRAQDAGDLAPLQNMEERAINAGLMRRDPDVGTTPLFTKPSTGDHADSTRNPYFRYQGMQKVGNLVTTRSNCFACWITIGYFEAEPAPIDAAHRDGYSLGQEIGYDSGEVQRHRGFYIFDRSIPVGFIPGKKLNTDDAVLLRRFIE</sequence>
<accession>D2R479</accession>
<evidence type="ECO:0000256" key="1">
    <source>
        <dbReference type="SAM" id="MobiDB-lite"/>
    </source>
</evidence>
<dbReference type="OrthoDB" id="219623at2"/>
<reference evidence="3 4" key="1">
    <citation type="journal article" date="2009" name="Stand. Genomic Sci.">
        <title>Complete genome sequence of Pirellula staleyi type strain (ATCC 27377).</title>
        <authorList>
            <person name="Clum A."/>
            <person name="Tindall B.J."/>
            <person name="Sikorski J."/>
            <person name="Ivanova N."/>
            <person name="Mavrommatis K."/>
            <person name="Lucas S."/>
            <person name="Glavina del Rio T."/>
            <person name="Nolan M."/>
            <person name="Chen F."/>
            <person name="Tice H."/>
            <person name="Pitluck S."/>
            <person name="Cheng J.F."/>
            <person name="Chertkov O."/>
            <person name="Brettin T."/>
            <person name="Han C."/>
            <person name="Detter J.C."/>
            <person name="Kuske C."/>
            <person name="Bruce D."/>
            <person name="Goodwin L."/>
            <person name="Ovchinikova G."/>
            <person name="Pati A."/>
            <person name="Mikhailova N."/>
            <person name="Chen A."/>
            <person name="Palaniappan K."/>
            <person name="Land M."/>
            <person name="Hauser L."/>
            <person name="Chang Y.J."/>
            <person name="Jeffries C.D."/>
            <person name="Chain P."/>
            <person name="Rohde M."/>
            <person name="Goker M."/>
            <person name="Bristow J."/>
            <person name="Eisen J.A."/>
            <person name="Markowitz V."/>
            <person name="Hugenholtz P."/>
            <person name="Kyrpides N.C."/>
            <person name="Klenk H.P."/>
            <person name="Lapidus A."/>
        </authorList>
    </citation>
    <scope>NUCLEOTIDE SEQUENCE [LARGE SCALE GENOMIC DNA]</scope>
    <source>
        <strain evidence="4">ATCC 27377 / DSM 6068 / ICPB 4128</strain>
    </source>
</reference>
<keyword evidence="4" id="KW-1185">Reference proteome</keyword>
<dbReference type="Proteomes" id="UP000001887">
    <property type="component" value="Chromosome"/>
</dbReference>
<evidence type="ECO:0000313" key="3">
    <source>
        <dbReference type="EMBL" id="ADB15227.1"/>
    </source>
</evidence>
<dbReference type="KEGG" id="psl:Psta_0540"/>
<dbReference type="HOGENOM" id="CLU_242588_0_0_0"/>